<organism evidence="1 2">
    <name type="scientific">Choristoneura fumiferana</name>
    <name type="common">Spruce budworm moth</name>
    <name type="synonym">Archips fumiferana</name>
    <dbReference type="NCBI Taxonomy" id="7141"/>
    <lineage>
        <taxon>Eukaryota</taxon>
        <taxon>Metazoa</taxon>
        <taxon>Ecdysozoa</taxon>
        <taxon>Arthropoda</taxon>
        <taxon>Hexapoda</taxon>
        <taxon>Insecta</taxon>
        <taxon>Pterygota</taxon>
        <taxon>Neoptera</taxon>
        <taxon>Endopterygota</taxon>
        <taxon>Lepidoptera</taxon>
        <taxon>Glossata</taxon>
        <taxon>Ditrysia</taxon>
        <taxon>Tortricoidea</taxon>
        <taxon>Tortricidae</taxon>
        <taxon>Tortricinae</taxon>
        <taxon>Choristoneura</taxon>
    </lineage>
</organism>
<sequence>MCHQSARARRRRCGGARSGRARVPARARGTAGRGRAGSRTGRCARGTSARAGAQAALHHHRAPVLCCAPRHARHKLVTGWSVVGGGSLVAGSRTGRCARGTSARPARRPRCTTTARRAVLRAATRQAQAGHRLWGGGSLVAGVADGSLRAWDERAPGAQAALHHHRARAVLRAATRQAQAGHRLVSSGGGVAGGGGRGRVAARVGRARARRAGRAAPPPRARAVLRAATRQAQAGHRLVSSGGGSLVAGVADGSLRAWDERAPGAQAALHHHRAPVLCCAPRHARHKLVTGWSVVGGGSLVAGVADGSLARVGRARARRAGRAAPPRAPVLCCAPRHARHKLVTGWSVGGGVAGGGGRGRVAARVGRARARRAGRAAPPPRARAVLRAATRQAQAGHRLERIINSAAYGVSAEPQRPQPFPRTLWLGTAQASVLEVFVSRSMNGEIRIYDTRAMDAPAETLRAPGPLAAVAVHPLLDLIACGSVNQSISLFELGGAPLNTIKFHEGFMGMGARIGPVRDGRRVERLDGVCVRAPVTARAPPPPPPPLPALTRNDGQLLATEAALVE</sequence>
<gene>
    <name evidence="1" type="ORF">MSG28_003774</name>
</gene>
<comment type="caution">
    <text evidence="1">The sequence shown here is derived from an EMBL/GenBank/DDBJ whole genome shotgun (WGS) entry which is preliminary data.</text>
</comment>
<proteinExistence type="predicted"/>
<evidence type="ECO:0000313" key="2">
    <source>
        <dbReference type="Proteomes" id="UP001064048"/>
    </source>
</evidence>
<dbReference type="EMBL" id="CM046106">
    <property type="protein sequence ID" value="KAI8435471.1"/>
    <property type="molecule type" value="Genomic_DNA"/>
</dbReference>
<protein>
    <submittedName>
        <fullName evidence="1">Uncharacterized protein</fullName>
    </submittedName>
</protein>
<accession>A0ACC0KGY4</accession>
<name>A0ACC0KGY4_CHOFU</name>
<evidence type="ECO:0000313" key="1">
    <source>
        <dbReference type="EMBL" id="KAI8435471.1"/>
    </source>
</evidence>
<keyword evidence="2" id="KW-1185">Reference proteome</keyword>
<reference evidence="1 2" key="1">
    <citation type="journal article" date="2022" name="Genome Biol. Evol.">
        <title>The Spruce Budworm Genome: Reconstructing the Evolutionary History of Antifreeze Proteins.</title>
        <authorList>
            <person name="Beliveau C."/>
            <person name="Gagne P."/>
            <person name="Picq S."/>
            <person name="Vernygora O."/>
            <person name="Keeling C.I."/>
            <person name="Pinkney K."/>
            <person name="Doucet D."/>
            <person name="Wen F."/>
            <person name="Johnston J.S."/>
            <person name="Maaroufi H."/>
            <person name="Boyle B."/>
            <person name="Laroche J."/>
            <person name="Dewar K."/>
            <person name="Juretic N."/>
            <person name="Blackburn G."/>
            <person name="Nisole A."/>
            <person name="Brunet B."/>
            <person name="Brandao M."/>
            <person name="Lumley L."/>
            <person name="Duan J."/>
            <person name="Quan G."/>
            <person name="Lucarotti C.J."/>
            <person name="Roe A.D."/>
            <person name="Sperling F.A.H."/>
            <person name="Levesque R.C."/>
            <person name="Cusson M."/>
        </authorList>
    </citation>
    <scope>NUCLEOTIDE SEQUENCE [LARGE SCALE GENOMIC DNA]</scope>
    <source>
        <strain evidence="1">Glfc:IPQL:Cfum</strain>
    </source>
</reference>
<dbReference type="Proteomes" id="UP001064048">
    <property type="component" value="Chromosome 6"/>
</dbReference>